<dbReference type="GO" id="GO:0016787">
    <property type="term" value="F:hydrolase activity"/>
    <property type="evidence" value="ECO:0007669"/>
    <property type="project" value="UniProtKB-KW"/>
</dbReference>
<dbReference type="Pfam" id="PF08386">
    <property type="entry name" value="Abhydrolase_4"/>
    <property type="match status" value="1"/>
</dbReference>
<dbReference type="InterPro" id="IPR013595">
    <property type="entry name" value="Pept_S33_TAP-like_C"/>
</dbReference>
<keyword evidence="4" id="KW-0378">Hydrolase</keyword>
<evidence type="ECO:0000313" key="5">
    <source>
        <dbReference type="Proteomes" id="UP000635902"/>
    </source>
</evidence>
<reference evidence="4 5" key="1">
    <citation type="submission" date="2020-10" db="EMBL/GenBank/DDBJ databases">
        <title>Novel species in genus Corynebacterium.</title>
        <authorList>
            <person name="Zhang G."/>
        </authorList>
    </citation>
    <scope>NUCLEOTIDE SEQUENCE [LARGE SCALE GENOMIC DNA]</scope>
    <source>
        <strain evidence="4 5">DSM 45110</strain>
    </source>
</reference>
<organism evidence="4 5">
    <name type="scientific">Corynebacterium suicordis DSM 45110</name>
    <dbReference type="NCBI Taxonomy" id="1121369"/>
    <lineage>
        <taxon>Bacteria</taxon>
        <taxon>Bacillati</taxon>
        <taxon>Actinomycetota</taxon>
        <taxon>Actinomycetes</taxon>
        <taxon>Mycobacteriales</taxon>
        <taxon>Corynebacteriaceae</taxon>
        <taxon>Corynebacterium</taxon>
    </lineage>
</organism>
<dbReference type="EMBL" id="JADKMY010000003">
    <property type="protein sequence ID" value="MBF4554245.1"/>
    <property type="molecule type" value="Genomic_DNA"/>
</dbReference>
<proteinExistence type="predicted"/>
<dbReference type="InterPro" id="IPR000073">
    <property type="entry name" value="AB_hydrolase_1"/>
</dbReference>
<protein>
    <submittedName>
        <fullName evidence="4">Alpha/beta fold hydrolase</fullName>
    </submittedName>
</protein>
<dbReference type="Gene3D" id="3.40.50.1820">
    <property type="entry name" value="alpha/beta hydrolase"/>
    <property type="match status" value="1"/>
</dbReference>
<dbReference type="Proteomes" id="UP000635902">
    <property type="component" value="Unassembled WGS sequence"/>
</dbReference>
<feature type="domain" description="AB hydrolase-1" evidence="2">
    <location>
        <begin position="117"/>
        <end position="241"/>
    </location>
</feature>
<feature type="chain" id="PRO_5046737090" evidence="1">
    <location>
        <begin position="22"/>
        <end position="525"/>
    </location>
</feature>
<accession>A0ABR9ZLG6</accession>
<dbReference type="Pfam" id="PF00561">
    <property type="entry name" value="Abhydrolase_1"/>
    <property type="match status" value="1"/>
</dbReference>
<keyword evidence="1" id="KW-0732">Signal</keyword>
<evidence type="ECO:0000259" key="3">
    <source>
        <dbReference type="Pfam" id="PF08386"/>
    </source>
</evidence>
<dbReference type="InterPro" id="IPR029058">
    <property type="entry name" value="AB_hydrolase_fold"/>
</dbReference>
<evidence type="ECO:0000313" key="4">
    <source>
        <dbReference type="EMBL" id="MBF4554245.1"/>
    </source>
</evidence>
<comment type="caution">
    <text evidence="4">The sequence shown here is derived from an EMBL/GenBank/DDBJ whole genome shotgun (WGS) entry which is preliminary data.</text>
</comment>
<name>A0ABR9ZLG6_9CORY</name>
<gene>
    <name evidence="4" type="ORF">IRY30_09210</name>
</gene>
<evidence type="ECO:0000256" key="1">
    <source>
        <dbReference type="SAM" id="SignalP"/>
    </source>
</evidence>
<evidence type="ECO:0000259" key="2">
    <source>
        <dbReference type="Pfam" id="PF00561"/>
    </source>
</evidence>
<dbReference type="SUPFAM" id="SSF53474">
    <property type="entry name" value="alpha/beta-Hydrolases"/>
    <property type="match status" value="1"/>
</dbReference>
<sequence>MKKKNTVIGVASAFLMSFSMAAVPVAGAAPGADSLTWGACPEGAFVAEGGVCADVEVPKDYANPQAGTITLTMSKIPAASGHARGTIAGNPGGPGGDALAMFSNGDPSDPLYENRVKMPKNVQDNYDLVALEPRGLAFGEPLTCEVGGVPAGPMALSLTAGLTREICNAVQPGYIDNVTTDNTARDLNEARKMMGLEKLSLYGLSYGGLLMSSYATQFPQHTDRTLLDSSMGQDMQWADTSNRVGDRRDSLTELFKWIADRDDEYGLGDTPLKVYQRWSQVVEKEVGVPAQLTPPPAQIGDLPPAIAQHSDVALPTVNQALPAAWRLYSAWHTVTRGKPTGTQESGLFQYTYFQALYNEDKRGKVAEYIRDGKLQQGESAMPDVPESEEVMQDIMNQQLTMGMVERAILCNENRYPIEGERTIPQLVDSMTGGDVINTIELSFKSGQNCIGWPLPRPAMTVNGDNLEVKPLLIGFDHDSAVRGTSIWDMQRRMGGEVVVVSGHSHGVLMSRSDEVAAKVSSYFGV</sequence>
<feature type="signal peptide" evidence="1">
    <location>
        <begin position="1"/>
        <end position="21"/>
    </location>
</feature>
<keyword evidence="5" id="KW-1185">Reference proteome</keyword>
<feature type="domain" description="Peptidase S33 tripeptidyl aminopeptidase-like C-terminal" evidence="3">
    <location>
        <begin position="446"/>
        <end position="523"/>
    </location>
</feature>
<dbReference type="RefSeq" id="WP_194557131.1">
    <property type="nucleotide sequence ID" value="NZ_JADKMY010000003.1"/>
</dbReference>